<accession>A0A2C5Z484</accession>
<dbReference type="Proteomes" id="UP000226431">
    <property type="component" value="Unassembled WGS sequence"/>
</dbReference>
<evidence type="ECO:0000313" key="2">
    <source>
        <dbReference type="EMBL" id="PHH74610.1"/>
    </source>
</evidence>
<keyword evidence="3" id="KW-1185">Reference proteome</keyword>
<dbReference type="EMBL" id="NJES01000263">
    <property type="protein sequence ID" value="PHH74610.1"/>
    <property type="molecule type" value="Genomic_DNA"/>
</dbReference>
<feature type="region of interest" description="Disordered" evidence="1">
    <location>
        <begin position="58"/>
        <end position="80"/>
    </location>
</feature>
<gene>
    <name evidence="2" type="ORF">CDD80_2962</name>
</gene>
<dbReference type="STRING" id="2004952.A0A2C5Z484"/>
<dbReference type="AlphaFoldDB" id="A0A2C5Z484"/>
<reference evidence="2 3" key="1">
    <citation type="submission" date="2017-06" db="EMBL/GenBank/DDBJ databases">
        <title>Ant-infecting Ophiocordyceps genomes reveal a high diversity of potential behavioral manipulation genes and a possible major role for enterotoxins.</title>
        <authorList>
            <person name="De Bekker C."/>
            <person name="Evans H.C."/>
            <person name="Brachmann A."/>
            <person name="Hughes D.P."/>
        </authorList>
    </citation>
    <scope>NUCLEOTIDE SEQUENCE [LARGE SCALE GENOMIC DNA]</scope>
    <source>
        <strain evidence="2 3">Map16</strain>
    </source>
</reference>
<organism evidence="2 3">
    <name type="scientific">Ophiocordyceps camponoti-rufipedis</name>
    <dbReference type="NCBI Taxonomy" id="2004952"/>
    <lineage>
        <taxon>Eukaryota</taxon>
        <taxon>Fungi</taxon>
        <taxon>Dikarya</taxon>
        <taxon>Ascomycota</taxon>
        <taxon>Pezizomycotina</taxon>
        <taxon>Sordariomycetes</taxon>
        <taxon>Hypocreomycetidae</taxon>
        <taxon>Hypocreales</taxon>
        <taxon>Ophiocordycipitaceae</taxon>
        <taxon>Ophiocordyceps</taxon>
    </lineage>
</organism>
<protein>
    <submittedName>
        <fullName evidence="2">Uncharacterized protein</fullName>
    </submittedName>
</protein>
<dbReference type="OrthoDB" id="73875at2759"/>
<name>A0A2C5Z484_9HYPO</name>
<evidence type="ECO:0000256" key="1">
    <source>
        <dbReference type="SAM" id="MobiDB-lite"/>
    </source>
</evidence>
<comment type="caution">
    <text evidence="2">The sequence shown here is derived from an EMBL/GenBank/DDBJ whole genome shotgun (WGS) entry which is preliminary data.</text>
</comment>
<evidence type="ECO:0000313" key="3">
    <source>
        <dbReference type="Proteomes" id="UP000226431"/>
    </source>
</evidence>
<proteinExistence type="predicted"/>
<sequence length="703" mass="79120">MLTDGDATTLVQKLIDGNPEKLHFSSLDSISEDVIRILCGHFSLSRPLRVPLNTWNRSENLPREPRVHSAARPSRPDSFDHLRQMSKTDLEQSDVVWYFGKQLLKPNNDKKKRRGRSSSEKRNEFGMEAQGFVMIDGPRSSIDHSFATAYTVVRREARVPNVKRSDVTSNKTLLESVFDPLEETFHVYCNHRSGSSECDRVWTNGAEDTIILLPDHVGEGPFARLLSMKPVNEDFKLPSHHLLHRRAEKLSDPIYEVKIDYDFQAIRLKKEDQPINLRVDYTNLRSYWEEVSVAEMRRKRSLNSGGRGKVSDWQARVHKASLSDKAIIKPQDSFHTTKAMGGGAGARLRKRWWGDFVDWLRRLTEMTQSNLSTLRISWGDSIYLFRSVRGCSGMKTSAKLDIELEAAVSLDVTYAYYFSGTIIPPSMPDAYAYLSIEPNAYLSLRMAGHAAMEYKSERTQIIDTITYPGLAIKGLIAIGPSLDIYGQIRGRIMLSGQARAGAHVNFGRAEVYWPQEDEASKKYEKLLGVESESSVPDRDILEPFFEADVELTAGLDITVQPQVNFGIKIGGGTLLQGLTLVDAQLSGYLVGGLSFQATSHINHDSGEVDYSYGVYMIYNLGYTAKAFILGLVGWAVEPREVFYPDKRISVYGPVTRSTLASQKVKPRSMSFSETAALGGELETWRHARSIDYSKITSPRPYEA</sequence>